<dbReference type="AlphaFoldDB" id="A0A916SCY5"/>
<dbReference type="CDD" id="cd00093">
    <property type="entry name" value="HTH_XRE"/>
    <property type="match status" value="1"/>
</dbReference>
<sequence>MEKVHKEILKKIIGGELKRFRENEIDMTQEEFSEITGLGPKHIGDIENGKKEIQIDTIFKLYNAGFDVNKAYEKVKKEFKDKGIDITKK</sequence>
<protein>
    <recommendedName>
        <fullName evidence="1">HTH cro/C1-type domain-containing protein</fullName>
    </recommendedName>
</protein>
<reference evidence="2" key="1">
    <citation type="journal article" date="2014" name="Int. J. Syst. Evol. Microbiol.">
        <title>Complete genome sequence of Corynebacterium casei LMG S-19264T (=DSM 44701T), isolated from a smear-ripened cheese.</title>
        <authorList>
            <consortium name="US DOE Joint Genome Institute (JGI-PGF)"/>
            <person name="Walter F."/>
            <person name="Albersmeier A."/>
            <person name="Kalinowski J."/>
            <person name="Ruckert C."/>
        </authorList>
    </citation>
    <scope>NUCLEOTIDE SEQUENCE</scope>
    <source>
        <strain evidence="2">CGMCC 1.12408</strain>
    </source>
</reference>
<gene>
    <name evidence="2" type="ORF">GCM10008025_37620</name>
</gene>
<evidence type="ECO:0000259" key="1">
    <source>
        <dbReference type="PROSITE" id="PS50943"/>
    </source>
</evidence>
<dbReference type="InterPro" id="IPR010982">
    <property type="entry name" value="Lambda_DNA-bd_dom_sf"/>
</dbReference>
<evidence type="ECO:0000313" key="2">
    <source>
        <dbReference type="EMBL" id="GGA91599.1"/>
    </source>
</evidence>
<proteinExistence type="predicted"/>
<dbReference type="Gene3D" id="1.10.260.40">
    <property type="entry name" value="lambda repressor-like DNA-binding domains"/>
    <property type="match status" value="1"/>
</dbReference>
<comment type="caution">
    <text evidence="2">The sequence shown here is derived from an EMBL/GenBank/DDBJ whole genome shotgun (WGS) entry which is preliminary data.</text>
</comment>
<name>A0A916SCY5_9BACI</name>
<dbReference type="InterPro" id="IPR001387">
    <property type="entry name" value="Cro/C1-type_HTH"/>
</dbReference>
<dbReference type="PROSITE" id="PS50943">
    <property type="entry name" value="HTH_CROC1"/>
    <property type="match status" value="1"/>
</dbReference>
<dbReference type="RefSeq" id="WP_188386221.1">
    <property type="nucleotide sequence ID" value="NZ_BMEY01000030.1"/>
</dbReference>
<evidence type="ECO:0000313" key="3">
    <source>
        <dbReference type="Proteomes" id="UP000613512"/>
    </source>
</evidence>
<reference evidence="2" key="2">
    <citation type="submission" date="2020-09" db="EMBL/GenBank/DDBJ databases">
        <authorList>
            <person name="Sun Q."/>
            <person name="Zhou Y."/>
        </authorList>
    </citation>
    <scope>NUCLEOTIDE SEQUENCE</scope>
    <source>
        <strain evidence="2">CGMCC 1.12408</strain>
    </source>
</reference>
<keyword evidence="3" id="KW-1185">Reference proteome</keyword>
<dbReference type="SMART" id="SM00530">
    <property type="entry name" value="HTH_XRE"/>
    <property type="match status" value="1"/>
</dbReference>
<organism evidence="2 3">
    <name type="scientific">Ornithinibacillus halotolerans</name>
    <dbReference type="NCBI Taxonomy" id="1274357"/>
    <lineage>
        <taxon>Bacteria</taxon>
        <taxon>Bacillati</taxon>
        <taxon>Bacillota</taxon>
        <taxon>Bacilli</taxon>
        <taxon>Bacillales</taxon>
        <taxon>Bacillaceae</taxon>
        <taxon>Ornithinibacillus</taxon>
    </lineage>
</organism>
<dbReference type="EMBL" id="BMEY01000030">
    <property type="protein sequence ID" value="GGA91599.1"/>
    <property type="molecule type" value="Genomic_DNA"/>
</dbReference>
<dbReference type="Pfam" id="PF01381">
    <property type="entry name" value="HTH_3"/>
    <property type="match status" value="1"/>
</dbReference>
<accession>A0A916SCY5</accession>
<dbReference type="GO" id="GO:0003677">
    <property type="term" value="F:DNA binding"/>
    <property type="evidence" value="ECO:0007669"/>
    <property type="project" value="InterPro"/>
</dbReference>
<feature type="domain" description="HTH cro/C1-type" evidence="1">
    <location>
        <begin position="17"/>
        <end position="64"/>
    </location>
</feature>
<dbReference type="Proteomes" id="UP000613512">
    <property type="component" value="Unassembled WGS sequence"/>
</dbReference>
<dbReference type="SUPFAM" id="SSF47413">
    <property type="entry name" value="lambda repressor-like DNA-binding domains"/>
    <property type="match status" value="1"/>
</dbReference>